<reference evidence="2 3" key="1">
    <citation type="journal article" date="2018" name="Evol. Lett.">
        <title>Horizontal gene cluster transfer increased hallucinogenic mushroom diversity.</title>
        <authorList>
            <person name="Reynolds H.T."/>
            <person name="Vijayakumar V."/>
            <person name="Gluck-Thaler E."/>
            <person name="Korotkin H.B."/>
            <person name="Matheny P.B."/>
            <person name="Slot J.C."/>
        </authorList>
    </citation>
    <scope>NUCLEOTIDE SEQUENCE [LARGE SCALE GENOMIC DNA]</scope>
    <source>
        <strain evidence="2 3">2629</strain>
    </source>
</reference>
<evidence type="ECO:0000313" key="2">
    <source>
        <dbReference type="EMBL" id="PPQ64836.1"/>
    </source>
</evidence>
<dbReference type="SUPFAM" id="SSF54695">
    <property type="entry name" value="POZ domain"/>
    <property type="match status" value="1"/>
</dbReference>
<dbReference type="Proteomes" id="UP000284842">
    <property type="component" value="Unassembled WGS sequence"/>
</dbReference>
<sequence>MTSEALPRSYERDDKFYFPDGDMFLAAEGVVFKVHKVMLSRDGSMFHNMFSMPNASSEQTSEDNPLVLQDNAKCFRSLLWILYALPPEITAATSDVTSDNIYRLIDCLKLANKYHFSAIQSWTSETLSSILACLLKDNDKEQQSESRAIRRNTRDILVRLSEVVINATDAGSVRLTSDLRTVWRCVIKKADTLQELVGILRILEEHDFRGLQGLAYHRILAKWPSWRKSSLLNRDQKIKLLAGYHSLQDTSYSASLLNELSAFQHSARCRNQEECSDSWDTFTTRLGSRRSHYPGTGYATRSSSGPIDIVKHLRIVCNVSNNLTEHRDKDLCFDMKDECIKNARLQAEAVLLKVETNLIDVFTL</sequence>
<proteinExistence type="predicted"/>
<dbReference type="SMART" id="SM00225">
    <property type="entry name" value="BTB"/>
    <property type="match status" value="1"/>
</dbReference>
<dbReference type="InterPro" id="IPR011333">
    <property type="entry name" value="SKP1/BTB/POZ_sf"/>
</dbReference>
<accession>A0A409VF04</accession>
<dbReference type="PROSITE" id="PS50097">
    <property type="entry name" value="BTB"/>
    <property type="match status" value="1"/>
</dbReference>
<dbReference type="Gene3D" id="3.30.710.10">
    <property type="entry name" value="Potassium Channel Kv1.1, Chain A"/>
    <property type="match status" value="1"/>
</dbReference>
<dbReference type="InParanoid" id="A0A409VF04"/>
<keyword evidence="3" id="KW-1185">Reference proteome</keyword>
<dbReference type="EMBL" id="NHTK01006081">
    <property type="protein sequence ID" value="PPQ64836.1"/>
    <property type="molecule type" value="Genomic_DNA"/>
</dbReference>
<evidence type="ECO:0000313" key="3">
    <source>
        <dbReference type="Proteomes" id="UP000284842"/>
    </source>
</evidence>
<gene>
    <name evidence="2" type="ORF">CVT24_008201</name>
</gene>
<comment type="caution">
    <text evidence="2">The sequence shown here is derived from an EMBL/GenBank/DDBJ whole genome shotgun (WGS) entry which is preliminary data.</text>
</comment>
<dbReference type="Pfam" id="PF00651">
    <property type="entry name" value="BTB"/>
    <property type="match status" value="1"/>
</dbReference>
<evidence type="ECO:0000259" key="1">
    <source>
        <dbReference type="PROSITE" id="PS50097"/>
    </source>
</evidence>
<dbReference type="OrthoDB" id="3238373at2759"/>
<dbReference type="AlphaFoldDB" id="A0A409VF04"/>
<name>A0A409VF04_9AGAR</name>
<dbReference type="InterPro" id="IPR000210">
    <property type="entry name" value="BTB/POZ_dom"/>
</dbReference>
<feature type="domain" description="BTB" evidence="1">
    <location>
        <begin position="21"/>
        <end position="91"/>
    </location>
</feature>
<protein>
    <recommendedName>
        <fullName evidence="1">BTB domain-containing protein</fullName>
    </recommendedName>
</protein>
<organism evidence="2 3">
    <name type="scientific">Panaeolus cyanescens</name>
    <dbReference type="NCBI Taxonomy" id="181874"/>
    <lineage>
        <taxon>Eukaryota</taxon>
        <taxon>Fungi</taxon>
        <taxon>Dikarya</taxon>
        <taxon>Basidiomycota</taxon>
        <taxon>Agaricomycotina</taxon>
        <taxon>Agaricomycetes</taxon>
        <taxon>Agaricomycetidae</taxon>
        <taxon>Agaricales</taxon>
        <taxon>Agaricineae</taxon>
        <taxon>Galeropsidaceae</taxon>
        <taxon>Panaeolus</taxon>
    </lineage>
</organism>